<proteinExistence type="predicted"/>
<dbReference type="EMBL" id="UOEU01000675">
    <property type="protein sequence ID" value="VAW37663.1"/>
    <property type="molecule type" value="Genomic_DNA"/>
</dbReference>
<name>A0A3B0VBM2_9ZZZZ</name>
<dbReference type="AlphaFoldDB" id="A0A3B0VBM2"/>
<gene>
    <name evidence="1" type="ORF">MNBD_CHLOROFLEXI01-2630</name>
</gene>
<organism evidence="1">
    <name type="scientific">hydrothermal vent metagenome</name>
    <dbReference type="NCBI Taxonomy" id="652676"/>
    <lineage>
        <taxon>unclassified sequences</taxon>
        <taxon>metagenomes</taxon>
        <taxon>ecological metagenomes</taxon>
    </lineage>
</organism>
<evidence type="ECO:0000313" key="1">
    <source>
        <dbReference type="EMBL" id="VAW37663.1"/>
    </source>
</evidence>
<reference evidence="1" key="1">
    <citation type="submission" date="2018-06" db="EMBL/GenBank/DDBJ databases">
        <authorList>
            <person name="Zhirakovskaya E."/>
        </authorList>
    </citation>
    <scope>NUCLEOTIDE SEQUENCE</scope>
</reference>
<protein>
    <submittedName>
        <fullName evidence="1">Uncharacterized protein</fullName>
    </submittedName>
</protein>
<sequence>MATMFSAIYTNKELIYDIIDSLRVVTVIDDDFMQSAREAIEAGRISVAIVLIATTIEHKVNHFYRGILEFHGGLFNIESNLGHNSGVRRNPKNN</sequence>
<accession>A0A3B0VBM2</accession>